<gene>
    <name evidence="8" type="ORF">EJB05_31836</name>
</gene>
<dbReference type="Pfam" id="PF21361">
    <property type="entry name" value="Sina_ZnF"/>
    <property type="match status" value="1"/>
</dbReference>
<accession>A0A5J9UFE7</accession>
<keyword evidence="9" id="KW-1185">Reference proteome</keyword>
<evidence type="ECO:0000313" key="8">
    <source>
        <dbReference type="EMBL" id="TVU22154.1"/>
    </source>
</evidence>
<dbReference type="InterPro" id="IPR013083">
    <property type="entry name" value="Znf_RING/FYVE/PHD"/>
</dbReference>
<evidence type="ECO:0000313" key="9">
    <source>
        <dbReference type="Proteomes" id="UP000324897"/>
    </source>
</evidence>
<dbReference type="Gramene" id="TVU22154">
    <property type="protein sequence ID" value="TVU22154"/>
    <property type="gene ID" value="EJB05_31836"/>
</dbReference>
<evidence type="ECO:0000256" key="6">
    <source>
        <dbReference type="SAM" id="MobiDB-lite"/>
    </source>
</evidence>
<sequence>MCVSVASLLLITRLHDSTQGFASTGIRADGRATQEGIGSGERRPRPQRQEAKGGGGSRRRRGQGGGGRRVQPSLEAERAVVPVLAMEEPQISLTFGVSIFHCQACLLPLKPPIFKCEAEHVVCGACRGKHGEACDRAATYAPCRELDAVVLDAKLPCQYAEFGCKSVVAYYLAADHHAACPSAPCFCPAPDCDFISSSARLADHFRDAHSWPVTAFSYGRPRKLAVPAPAPDGRHVLVGEGDGGVFLLSASALGAATAVSLVRVISNGAAAAAGGQFWCKLWVELPTCKNRMVMITSTVGNSDLSRGFPEPDVDMFLVVPPVLLDDCVRRGAGAHGSHRQAQTCHPQVRHSIIEVPQDAAVMGLHGRETRY</sequence>
<dbReference type="Gene3D" id="3.30.40.10">
    <property type="entry name" value="Zinc/RING finger domain, C3HC4 (zinc finger)"/>
    <property type="match status" value="1"/>
</dbReference>
<dbReference type="EMBL" id="RWGY01000026">
    <property type="protein sequence ID" value="TVU22154.1"/>
    <property type="molecule type" value="Genomic_DNA"/>
</dbReference>
<reference evidence="8 9" key="1">
    <citation type="journal article" date="2019" name="Sci. Rep.">
        <title>A high-quality genome of Eragrostis curvula grass provides insights into Poaceae evolution and supports new strategies to enhance forage quality.</title>
        <authorList>
            <person name="Carballo J."/>
            <person name="Santos B.A.C.M."/>
            <person name="Zappacosta D."/>
            <person name="Garbus I."/>
            <person name="Selva J.P."/>
            <person name="Gallo C.A."/>
            <person name="Diaz A."/>
            <person name="Albertini E."/>
            <person name="Caccamo M."/>
            <person name="Echenique V."/>
        </authorList>
    </citation>
    <scope>NUCLEOTIDE SEQUENCE [LARGE SCALE GENOMIC DNA]</scope>
    <source>
        <strain evidence="9">cv. Victoria</strain>
        <tissue evidence="8">Leaf</tissue>
    </source>
</reference>
<dbReference type="PANTHER" id="PTHR46632">
    <property type="entry name" value="E3 UBIQUITIN-PROTEIN LIGASE SINA-LIKE 4"/>
    <property type="match status" value="1"/>
</dbReference>
<keyword evidence="1" id="KW-0479">Metal-binding</keyword>
<feature type="region of interest" description="Disordered" evidence="6">
    <location>
        <begin position="25"/>
        <end position="72"/>
    </location>
</feature>
<evidence type="ECO:0000256" key="3">
    <source>
        <dbReference type="ARBA" id="ARBA00022833"/>
    </source>
</evidence>
<evidence type="ECO:0000256" key="2">
    <source>
        <dbReference type="ARBA" id="ARBA00022771"/>
    </source>
</evidence>
<dbReference type="PANTHER" id="PTHR46632:SF9">
    <property type="entry name" value="RING-TYPE E3 UBIQUITIN TRANSFERASE"/>
    <property type="match status" value="1"/>
</dbReference>
<protein>
    <recommendedName>
        <fullName evidence="7">SIAH-type domain-containing protein</fullName>
    </recommendedName>
</protein>
<dbReference type="OrthoDB" id="4788989at2759"/>
<name>A0A5J9UFE7_9POAL</name>
<evidence type="ECO:0000259" key="7">
    <source>
        <dbReference type="PROSITE" id="PS51081"/>
    </source>
</evidence>
<comment type="function">
    <text evidence="4">E3 ubiquitin-protein ligase that mediates ubiquitination and subsequent proteasomal degradation of target proteins. E3 ubiquitin ligases accept ubiquitin from an E2 ubiquitin-conjugating enzyme in the form of a thioester and then directly transfers the ubiquitin to targeted substrates. It probably triggers the ubiquitin-mediated degradation of different substrates.</text>
</comment>
<evidence type="ECO:0000256" key="4">
    <source>
        <dbReference type="ARBA" id="ARBA00024004"/>
    </source>
</evidence>
<organism evidence="8 9">
    <name type="scientific">Eragrostis curvula</name>
    <name type="common">weeping love grass</name>
    <dbReference type="NCBI Taxonomy" id="38414"/>
    <lineage>
        <taxon>Eukaryota</taxon>
        <taxon>Viridiplantae</taxon>
        <taxon>Streptophyta</taxon>
        <taxon>Embryophyta</taxon>
        <taxon>Tracheophyta</taxon>
        <taxon>Spermatophyta</taxon>
        <taxon>Magnoliopsida</taxon>
        <taxon>Liliopsida</taxon>
        <taxon>Poales</taxon>
        <taxon>Poaceae</taxon>
        <taxon>PACMAD clade</taxon>
        <taxon>Chloridoideae</taxon>
        <taxon>Eragrostideae</taxon>
        <taxon>Eragrostidinae</taxon>
        <taxon>Eragrostis</taxon>
    </lineage>
</organism>
<feature type="compositionally biased region" description="Basic and acidic residues" evidence="6">
    <location>
        <begin position="40"/>
        <end position="51"/>
    </location>
</feature>
<dbReference type="UniPathway" id="UPA00143"/>
<dbReference type="GO" id="GO:0016567">
    <property type="term" value="P:protein ubiquitination"/>
    <property type="evidence" value="ECO:0007669"/>
    <property type="project" value="UniProtKB-UniPathway"/>
</dbReference>
<dbReference type="Proteomes" id="UP000324897">
    <property type="component" value="Unassembled WGS sequence"/>
</dbReference>
<dbReference type="SUPFAM" id="SSF49599">
    <property type="entry name" value="TRAF domain-like"/>
    <property type="match status" value="1"/>
</dbReference>
<dbReference type="AlphaFoldDB" id="A0A5J9UFE7"/>
<keyword evidence="2 5" id="KW-0863">Zinc-finger</keyword>
<comment type="caution">
    <text evidence="8">The sequence shown here is derived from an EMBL/GenBank/DDBJ whole genome shotgun (WGS) entry which is preliminary data.</text>
</comment>
<dbReference type="PROSITE" id="PS51081">
    <property type="entry name" value="ZF_SIAH"/>
    <property type="match status" value="1"/>
</dbReference>
<evidence type="ECO:0000256" key="5">
    <source>
        <dbReference type="PROSITE-ProRule" id="PRU00455"/>
    </source>
</evidence>
<evidence type="ECO:0000256" key="1">
    <source>
        <dbReference type="ARBA" id="ARBA00022723"/>
    </source>
</evidence>
<dbReference type="InterPro" id="IPR044286">
    <property type="entry name" value="SINL_plant"/>
</dbReference>
<dbReference type="InterPro" id="IPR013010">
    <property type="entry name" value="Znf_SIAH"/>
</dbReference>
<proteinExistence type="predicted"/>
<keyword evidence="3" id="KW-0862">Zinc</keyword>
<dbReference type="GO" id="GO:0008270">
    <property type="term" value="F:zinc ion binding"/>
    <property type="evidence" value="ECO:0007669"/>
    <property type="project" value="UniProtKB-KW"/>
</dbReference>
<feature type="domain" description="SIAH-type" evidence="7">
    <location>
        <begin position="152"/>
        <end position="210"/>
    </location>
</feature>